<evidence type="ECO:0000256" key="1">
    <source>
        <dbReference type="NCBIfam" id="TIGR02228"/>
    </source>
</evidence>
<evidence type="ECO:0000256" key="3">
    <source>
        <dbReference type="SAM" id="Phobius"/>
    </source>
</evidence>
<evidence type="ECO:0000256" key="2">
    <source>
        <dbReference type="SAM" id="MobiDB-lite"/>
    </source>
</evidence>
<reference evidence="4" key="2">
    <citation type="submission" date="2023-01" db="EMBL/GenBank/DDBJ databases">
        <authorList>
            <person name="Sun Q."/>
            <person name="Evtushenko L."/>
        </authorList>
    </citation>
    <scope>NUCLEOTIDE SEQUENCE</scope>
    <source>
        <strain evidence="4">VKM Ac-1246</strain>
    </source>
</reference>
<evidence type="ECO:0000313" key="5">
    <source>
        <dbReference type="Proteomes" id="UP001142292"/>
    </source>
</evidence>
<evidence type="ECO:0000313" key="4">
    <source>
        <dbReference type="EMBL" id="GLJ69318.1"/>
    </source>
</evidence>
<reference evidence="4" key="1">
    <citation type="journal article" date="2014" name="Int. J. Syst. Evol. Microbiol.">
        <title>Complete genome of a new Firmicutes species belonging to the dominant human colonic microbiota ('Ruminococcus bicirculans') reveals two chromosomes and a selective capacity to utilize plant glucans.</title>
        <authorList>
            <consortium name="NISC Comparative Sequencing Program"/>
            <person name="Wegmann U."/>
            <person name="Louis P."/>
            <person name="Goesmann A."/>
            <person name="Henrissat B."/>
            <person name="Duncan S.H."/>
            <person name="Flint H.J."/>
        </authorList>
    </citation>
    <scope>NUCLEOTIDE SEQUENCE</scope>
    <source>
        <strain evidence="4">VKM Ac-1246</strain>
    </source>
</reference>
<organism evidence="4 5">
    <name type="scientific">Nocardioides luteus</name>
    <dbReference type="NCBI Taxonomy" id="1844"/>
    <lineage>
        <taxon>Bacteria</taxon>
        <taxon>Bacillati</taxon>
        <taxon>Actinomycetota</taxon>
        <taxon>Actinomycetes</taxon>
        <taxon>Propionibacteriales</taxon>
        <taxon>Nocardioidaceae</taxon>
        <taxon>Nocardioides</taxon>
    </lineage>
</organism>
<dbReference type="NCBIfam" id="TIGR02228">
    <property type="entry name" value="sigpep_I_arch"/>
    <property type="match status" value="1"/>
</dbReference>
<dbReference type="InterPro" id="IPR001733">
    <property type="entry name" value="Peptidase_S26B"/>
</dbReference>
<dbReference type="CDD" id="cd06530">
    <property type="entry name" value="S26_SPase_I"/>
    <property type="match status" value="1"/>
</dbReference>
<feature type="transmembrane region" description="Helical" evidence="3">
    <location>
        <begin position="20"/>
        <end position="40"/>
    </location>
</feature>
<comment type="caution">
    <text evidence="4">The sequence shown here is derived from an EMBL/GenBank/DDBJ whole genome shotgun (WGS) entry which is preliminary data.</text>
</comment>
<dbReference type="Proteomes" id="UP001142292">
    <property type="component" value="Unassembled WGS sequence"/>
</dbReference>
<proteinExistence type="predicted"/>
<keyword evidence="3" id="KW-0812">Transmembrane</keyword>
<feature type="transmembrane region" description="Helical" evidence="3">
    <location>
        <begin position="200"/>
        <end position="222"/>
    </location>
</feature>
<feature type="transmembrane region" description="Helical" evidence="3">
    <location>
        <begin position="136"/>
        <end position="160"/>
    </location>
</feature>
<dbReference type="EMBL" id="BSEL01000007">
    <property type="protein sequence ID" value="GLJ69318.1"/>
    <property type="molecule type" value="Genomic_DNA"/>
</dbReference>
<keyword evidence="3" id="KW-0472">Membrane</keyword>
<keyword evidence="5" id="KW-1185">Reference proteome</keyword>
<dbReference type="EC" id="3.4.21.89" evidence="1"/>
<sequence>MTGFRRFVTVASRRAGDLALTLAAVAGVVCLLTLLAGVAFDVRPLLFRSGSMSPAIPTGSLALAVPVDHREIAVGDVISVPYERTRVTHRVVSIDHTEASSMLRMQGDANDAADLRPYQVTSADRVVFSVPRLGAAIAWLSHPPGIFVLAGYAALLLAILMRRRANPPAPNAPAAPEAPEEPRPAPSPAEDRRRGHGGRLALAALVLALLLGTATPPTWAAWTDPVSVTGGTLATATLASPTAAPSSGGGSGGANGNCQAQNLVLGSTITLRWEGVAPTSAPPLASYDYQLQFFNRSTNQNQGPPVTVAHSGAAGSRQSYQQSATALGNLLGLNLFSNTRLQLRVRSHLAGTSWYGATTVLVNFSSSAVLTFASFECNTA</sequence>
<protein>
    <recommendedName>
        <fullName evidence="1">Signal peptidase I</fullName>
        <ecNumber evidence="1">3.4.21.89</ecNumber>
    </recommendedName>
</protein>
<keyword evidence="3" id="KW-1133">Transmembrane helix</keyword>
<feature type="region of interest" description="Disordered" evidence="2">
    <location>
        <begin position="168"/>
        <end position="195"/>
    </location>
</feature>
<dbReference type="InterPro" id="IPR019533">
    <property type="entry name" value="Peptidase_S26"/>
</dbReference>
<dbReference type="RefSeq" id="WP_189116481.1">
    <property type="nucleotide sequence ID" value="NZ_BMRK01000001.1"/>
</dbReference>
<gene>
    <name evidence="4" type="ORF">GCM10017579_33540</name>
</gene>
<name>A0ABQ5T083_9ACTN</name>
<accession>A0ABQ5T083</accession>